<comment type="subcellular location">
    <subcellularLocation>
        <location evidence="1">Membrane</location>
        <topology evidence="1">Multi-pass membrane protein</topology>
    </subcellularLocation>
</comment>
<dbReference type="PANTHER" id="PTHR17920:SF3">
    <property type="entry name" value="TRANSMEMBRANE AND COILED-COIL DOMAIN-CONTAINING PROTEIN 4"/>
    <property type="match status" value="1"/>
</dbReference>
<gene>
    <name evidence="7" type="ORF">OSTLU_18363</name>
</gene>
<dbReference type="HOGENOM" id="CLU_035657_0_0_1"/>
<dbReference type="ESTHER" id="ostlu-a4s8g3">
    <property type="family name" value="Duf_726"/>
</dbReference>
<dbReference type="AlphaFoldDB" id="A4S8G3"/>
<dbReference type="Proteomes" id="UP000001568">
    <property type="component" value="Chromosome 15"/>
</dbReference>
<keyword evidence="4 6" id="KW-1133">Transmembrane helix</keyword>
<dbReference type="PANTHER" id="PTHR17920">
    <property type="entry name" value="TRANSMEMBRANE AND COILED-COIL DOMAIN-CONTAINING PROTEIN 4 TMCO4"/>
    <property type="match status" value="1"/>
</dbReference>
<evidence type="ECO:0000313" key="7">
    <source>
        <dbReference type="EMBL" id="ABO99908.1"/>
    </source>
</evidence>
<evidence type="ECO:0000313" key="8">
    <source>
        <dbReference type="Proteomes" id="UP000001568"/>
    </source>
</evidence>
<dbReference type="InterPro" id="IPR029058">
    <property type="entry name" value="AB_hydrolase_fold"/>
</dbReference>
<evidence type="ECO:0000256" key="6">
    <source>
        <dbReference type="SAM" id="Phobius"/>
    </source>
</evidence>
<dbReference type="SUPFAM" id="SSF53474">
    <property type="entry name" value="alpha/beta-Hydrolases"/>
    <property type="match status" value="1"/>
</dbReference>
<accession>A4S8G3</accession>
<dbReference type="EMBL" id="CP000595">
    <property type="protein sequence ID" value="ABO99908.1"/>
    <property type="molecule type" value="Genomic_DNA"/>
</dbReference>
<evidence type="ECO:0000256" key="1">
    <source>
        <dbReference type="ARBA" id="ARBA00004141"/>
    </source>
</evidence>
<dbReference type="eggNOG" id="KOG2385">
    <property type="taxonomic scope" value="Eukaryota"/>
</dbReference>
<dbReference type="GeneID" id="5005653"/>
<comment type="similarity">
    <text evidence="2">Belongs to the TMCO4 family.</text>
</comment>
<sequence length="560" mass="61729">MREWPDEGLTVERLVETLVSRGALRADERAALRQRAKRVGEDWTRYAQAEDRAVLKLRRKLVKGEDIRANALKLPKIDSTSIKDWTKSDWERFFKVVLASVIGGAALFASGGTATPALVAAMHGLGLGAEAFSAFGGLQCMLGVTGASLCAQKMANRTKTELENFDLIPLRGAHKSYAMHIFVPGFTRDDHDLLGAWGATNNQYVSVVPESRSVVPDLGIEFTSGADGSIIVQAKDDSIAKRHGVVSGSTLLSYRSVKKPGEPSVVLSELVDMPTSDELSRVPRPIEIRLQLPDRDDELKKEMSELANEIKSQVGNHSKEEHLPTAEAAIRPEQRRWGNRTGEQLVLNWEPSTLNELGACMTSWNETCTVNFYLTPAALAKTALGGIADAIAWPATLLSSAGFIDDPWALVKLRGKIAGEELAQSLLDGQHGHRPVTFVAYSAGAYVVQSCLQKLYEAGDRGKNIVDRAIFISAPISTSKDVWQPMREVVSGRLVNVHCHTDWILLLMWRFNMLDPMTRLAGLSIVKRVPSVENYNIKNLRHAHLPDEISRVLEEIDLQE</sequence>
<organism evidence="7 8">
    <name type="scientific">Ostreococcus lucimarinus (strain CCE9901)</name>
    <dbReference type="NCBI Taxonomy" id="436017"/>
    <lineage>
        <taxon>Eukaryota</taxon>
        <taxon>Viridiplantae</taxon>
        <taxon>Chlorophyta</taxon>
        <taxon>Mamiellophyceae</taxon>
        <taxon>Mamiellales</taxon>
        <taxon>Bathycoccaceae</taxon>
        <taxon>Ostreococcus</taxon>
    </lineage>
</organism>
<name>A4S8G3_OSTLU</name>
<feature type="transmembrane region" description="Helical" evidence="6">
    <location>
        <begin position="93"/>
        <end position="111"/>
    </location>
</feature>
<dbReference type="GO" id="GO:0016020">
    <property type="term" value="C:membrane"/>
    <property type="evidence" value="ECO:0007669"/>
    <property type="project" value="UniProtKB-SubCell"/>
</dbReference>
<evidence type="ECO:0000256" key="5">
    <source>
        <dbReference type="ARBA" id="ARBA00023136"/>
    </source>
</evidence>
<dbReference type="InterPro" id="IPR007941">
    <property type="entry name" value="DUF726"/>
</dbReference>
<keyword evidence="5 6" id="KW-0472">Membrane</keyword>
<dbReference type="KEGG" id="olu:OSTLU_18363"/>
<evidence type="ECO:0000256" key="3">
    <source>
        <dbReference type="ARBA" id="ARBA00022692"/>
    </source>
</evidence>
<evidence type="ECO:0000256" key="2">
    <source>
        <dbReference type="ARBA" id="ARBA00009824"/>
    </source>
</evidence>
<dbReference type="OrthoDB" id="277931at2759"/>
<keyword evidence="3 6" id="KW-0812">Transmembrane</keyword>
<keyword evidence="8" id="KW-1185">Reference proteome</keyword>
<dbReference type="Gramene" id="ABO99908">
    <property type="protein sequence ID" value="ABO99908"/>
    <property type="gene ID" value="OSTLU_18363"/>
</dbReference>
<evidence type="ECO:0000256" key="4">
    <source>
        <dbReference type="ARBA" id="ARBA00022989"/>
    </source>
</evidence>
<reference evidence="7 8" key="1">
    <citation type="journal article" date="2007" name="Proc. Natl. Acad. Sci. U.S.A.">
        <title>The tiny eukaryote Ostreococcus provides genomic insights into the paradox of plankton speciation.</title>
        <authorList>
            <person name="Palenik B."/>
            <person name="Grimwood J."/>
            <person name="Aerts A."/>
            <person name="Rouze P."/>
            <person name="Salamov A."/>
            <person name="Putnam N."/>
            <person name="Dupont C."/>
            <person name="Jorgensen R."/>
            <person name="Derelle E."/>
            <person name="Rombauts S."/>
            <person name="Zhou K."/>
            <person name="Otillar R."/>
            <person name="Merchant S.S."/>
            <person name="Podell S."/>
            <person name="Gaasterland T."/>
            <person name="Napoli C."/>
            <person name="Gendler K."/>
            <person name="Manuell A."/>
            <person name="Tai V."/>
            <person name="Vallon O."/>
            <person name="Piganeau G."/>
            <person name="Jancek S."/>
            <person name="Heijde M."/>
            <person name="Jabbari K."/>
            <person name="Bowler C."/>
            <person name="Lohr M."/>
            <person name="Robbens S."/>
            <person name="Werner G."/>
            <person name="Dubchak I."/>
            <person name="Pazour G.J."/>
            <person name="Ren Q."/>
            <person name="Paulsen I."/>
            <person name="Delwiche C."/>
            <person name="Schmutz J."/>
            <person name="Rokhsar D."/>
            <person name="Van de Peer Y."/>
            <person name="Moreau H."/>
            <person name="Grigoriev I.V."/>
        </authorList>
    </citation>
    <scope>NUCLEOTIDE SEQUENCE [LARGE SCALE GENOMIC DNA]</scope>
    <source>
        <strain evidence="7 8">CCE9901</strain>
    </source>
</reference>
<dbReference type="Pfam" id="PF05277">
    <property type="entry name" value="DUF726"/>
    <property type="match status" value="2"/>
</dbReference>
<proteinExistence type="inferred from homology"/>
<protein>
    <submittedName>
        <fullName evidence="7">Uncharacterized protein</fullName>
    </submittedName>
</protein>
<dbReference type="RefSeq" id="XP_001421615.1">
    <property type="nucleotide sequence ID" value="XM_001421578.1"/>
</dbReference>